<dbReference type="EMBL" id="CADEPI010000369">
    <property type="protein sequence ID" value="CAB3384731.1"/>
    <property type="molecule type" value="Genomic_DNA"/>
</dbReference>
<dbReference type="GO" id="GO:0005921">
    <property type="term" value="C:gap junction"/>
    <property type="evidence" value="ECO:0007669"/>
    <property type="project" value="UniProtKB-SubCell"/>
</dbReference>
<comment type="subcellular location">
    <subcellularLocation>
        <location evidence="1">Cell junction</location>
        <location evidence="1">Gap junction</location>
    </subcellularLocation>
    <subcellularLocation>
        <location evidence="2 12">Cell membrane</location>
        <topology evidence="2 12">Multi-pass membrane protein</topology>
    </subcellularLocation>
</comment>
<feature type="transmembrane region" description="Helical" evidence="12">
    <location>
        <begin position="191"/>
        <end position="212"/>
    </location>
</feature>
<evidence type="ECO:0000256" key="7">
    <source>
        <dbReference type="ARBA" id="ARBA00022949"/>
    </source>
</evidence>
<organism evidence="13 14">
    <name type="scientific">Cloeon dipterum</name>
    <dbReference type="NCBI Taxonomy" id="197152"/>
    <lineage>
        <taxon>Eukaryota</taxon>
        <taxon>Metazoa</taxon>
        <taxon>Ecdysozoa</taxon>
        <taxon>Arthropoda</taxon>
        <taxon>Hexapoda</taxon>
        <taxon>Insecta</taxon>
        <taxon>Pterygota</taxon>
        <taxon>Palaeoptera</taxon>
        <taxon>Ephemeroptera</taxon>
        <taxon>Pisciforma</taxon>
        <taxon>Baetidae</taxon>
        <taxon>Cloeon</taxon>
    </lineage>
</organism>
<keyword evidence="5 12" id="KW-0812">Transmembrane</keyword>
<keyword evidence="14" id="KW-1185">Reference proteome</keyword>
<keyword evidence="8 12" id="KW-1133">Transmembrane helix</keyword>
<feature type="transmembrane region" description="Helical" evidence="12">
    <location>
        <begin position="268"/>
        <end position="291"/>
    </location>
</feature>
<evidence type="ECO:0000256" key="1">
    <source>
        <dbReference type="ARBA" id="ARBA00004610"/>
    </source>
</evidence>
<protein>
    <recommendedName>
        <fullName evidence="12">Innexin</fullName>
    </recommendedName>
</protein>
<dbReference type="Proteomes" id="UP000494165">
    <property type="component" value="Unassembled WGS sequence"/>
</dbReference>
<dbReference type="InterPro" id="IPR000990">
    <property type="entry name" value="Innexin"/>
</dbReference>
<proteinExistence type="inferred from homology"/>
<dbReference type="GO" id="GO:0005243">
    <property type="term" value="F:gap junction channel activity"/>
    <property type="evidence" value="ECO:0007669"/>
    <property type="project" value="TreeGrafter"/>
</dbReference>
<evidence type="ECO:0000256" key="4">
    <source>
        <dbReference type="ARBA" id="ARBA00022475"/>
    </source>
</evidence>
<dbReference type="GO" id="GO:0034220">
    <property type="term" value="P:monoatomic ion transmembrane transport"/>
    <property type="evidence" value="ECO:0007669"/>
    <property type="project" value="UniProtKB-KW"/>
</dbReference>
<evidence type="ECO:0000256" key="11">
    <source>
        <dbReference type="ARBA" id="ARBA00023303"/>
    </source>
</evidence>
<dbReference type="PANTHER" id="PTHR11893:SF38">
    <property type="entry name" value="INNEXIN INX7"/>
    <property type="match status" value="1"/>
</dbReference>
<dbReference type="OrthoDB" id="5867527at2759"/>
<comment type="caution">
    <text evidence="12">Lacks conserved residue(s) required for the propagation of feature annotation.</text>
</comment>
<reference evidence="13 14" key="1">
    <citation type="submission" date="2020-04" db="EMBL/GenBank/DDBJ databases">
        <authorList>
            <person name="Alioto T."/>
            <person name="Alioto T."/>
            <person name="Gomez Garrido J."/>
        </authorList>
    </citation>
    <scope>NUCLEOTIDE SEQUENCE [LARGE SCALE GENOMIC DNA]</scope>
</reference>
<evidence type="ECO:0000256" key="2">
    <source>
        <dbReference type="ARBA" id="ARBA00004651"/>
    </source>
</evidence>
<keyword evidence="6" id="KW-0303">Gap junction</keyword>
<keyword evidence="10 12" id="KW-0472">Membrane</keyword>
<keyword evidence="11 12" id="KW-0407">Ion channel</keyword>
<keyword evidence="7" id="KW-0965">Cell junction</keyword>
<name>A0A8S1DVJ3_9INSE</name>
<comment type="similarity">
    <text evidence="12">Belongs to the pannexin family.</text>
</comment>
<comment type="function">
    <text evidence="12">Structural component of the gap junctions.</text>
</comment>
<evidence type="ECO:0000313" key="13">
    <source>
        <dbReference type="EMBL" id="CAB3384731.1"/>
    </source>
</evidence>
<dbReference type="Pfam" id="PF00876">
    <property type="entry name" value="Innexin"/>
    <property type="match status" value="1"/>
</dbReference>
<evidence type="ECO:0000256" key="8">
    <source>
        <dbReference type="ARBA" id="ARBA00022989"/>
    </source>
</evidence>
<dbReference type="AlphaFoldDB" id="A0A8S1DVJ3"/>
<evidence type="ECO:0000256" key="6">
    <source>
        <dbReference type="ARBA" id="ARBA00022868"/>
    </source>
</evidence>
<sequence length="460" mass="52488">MNILFSSVQGQFKFSKYIGKLNVDNGALKLQYRFMAPLMLAASIVVTANQFIGHSMSCIQDSGSAIPENVLNTYCFFIGTNTWKEDTSDFPHKGIGPAKKGVEVMKHLYYQWVPYYLFFLALLFPSAHYIWKCIEQKILVTITSGFECVKYAAIEDKPVGDVPSISQRNEKIDSLANIIWLRIKNNLNNSWTLKLILAEIYACGVNLFIFWLTDQFLGGNGTFLFMTIDSAVRVFPTETSCTFYKYGPTGNIQNHDAFCILATNIVNYYIFLALRMLLFILIAVSALALVWRLFGACMYPFVWFNRITPFNNINNLIDGDTRRTIFRTLNYCDWVFINYVAENVDGMTFREVLLSIATHIKIENKNKQADDELKLQPSSHNQMSGYRVPENASAPVESSVNYVHESMKYEPDFAGLKNYPPKITGKRGGPHCKPKMFTKFSLQKFRSGQMKHLGNKTSLF</sequence>
<evidence type="ECO:0000256" key="12">
    <source>
        <dbReference type="RuleBase" id="RU010713"/>
    </source>
</evidence>
<keyword evidence="4" id="KW-1003">Cell membrane</keyword>
<evidence type="ECO:0000256" key="3">
    <source>
        <dbReference type="ARBA" id="ARBA00022448"/>
    </source>
</evidence>
<evidence type="ECO:0000256" key="5">
    <source>
        <dbReference type="ARBA" id="ARBA00022692"/>
    </source>
</evidence>
<evidence type="ECO:0000256" key="9">
    <source>
        <dbReference type="ARBA" id="ARBA00023065"/>
    </source>
</evidence>
<comment type="caution">
    <text evidence="13">The sequence shown here is derived from an EMBL/GenBank/DDBJ whole genome shotgun (WGS) entry which is preliminary data.</text>
</comment>
<evidence type="ECO:0000256" key="10">
    <source>
        <dbReference type="ARBA" id="ARBA00023136"/>
    </source>
</evidence>
<dbReference type="PROSITE" id="PS51013">
    <property type="entry name" value="PANNEXIN"/>
    <property type="match status" value="1"/>
</dbReference>
<accession>A0A8S1DVJ3</accession>
<dbReference type="PRINTS" id="PR01262">
    <property type="entry name" value="INNEXIN"/>
</dbReference>
<keyword evidence="3 12" id="KW-0813">Transport</keyword>
<feature type="transmembrane region" description="Helical" evidence="12">
    <location>
        <begin position="113"/>
        <end position="131"/>
    </location>
</feature>
<keyword evidence="9 12" id="KW-0406">Ion transport</keyword>
<dbReference type="GO" id="GO:0005886">
    <property type="term" value="C:plasma membrane"/>
    <property type="evidence" value="ECO:0007669"/>
    <property type="project" value="UniProtKB-SubCell"/>
</dbReference>
<dbReference type="PANTHER" id="PTHR11893">
    <property type="entry name" value="INNEXIN"/>
    <property type="match status" value="1"/>
</dbReference>
<dbReference type="GO" id="GO:0007602">
    <property type="term" value="P:phototransduction"/>
    <property type="evidence" value="ECO:0007669"/>
    <property type="project" value="TreeGrafter"/>
</dbReference>
<gene>
    <name evidence="12" type="primary">inx</name>
    <name evidence="13" type="ORF">CLODIP_2_CD00711</name>
</gene>
<evidence type="ECO:0000313" key="14">
    <source>
        <dbReference type="Proteomes" id="UP000494165"/>
    </source>
</evidence>